<dbReference type="Proteomes" id="UP000199478">
    <property type="component" value="Unassembled WGS sequence"/>
</dbReference>
<dbReference type="InterPro" id="IPR025479">
    <property type="entry name" value="DUF4329"/>
</dbReference>
<feature type="signal peptide" evidence="1">
    <location>
        <begin position="1"/>
        <end position="19"/>
    </location>
</feature>
<feature type="chain" id="PRO_5011791232" description="DUF4329 domain-containing protein" evidence="1">
    <location>
        <begin position="20"/>
        <end position="199"/>
    </location>
</feature>
<dbReference type="STRING" id="390270.SAMN04488005_1099"/>
<dbReference type="OrthoDB" id="7850904at2"/>
<dbReference type="EMBL" id="FOYP01000001">
    <property type="protein sequence ID" value="SFR37331.1"/>
    <property type="molecule type" value="Genomic_DNA"/>
</dbReference>
<name>A0A1I6G5B7_9RHOB</name>
<dbReference type="Pfam" id="PF14220">
    <property type="entry name" value="DUF4329"/>
    <property type="match status" value="1"/>
</dbReference>
<evidence type="ECO:0000313" key="4">
    <source>
        <dbReference type="Proteomes" id="UP000199478"/>
    </source>
</evidence>
<gene>
    <name evidence="3" type="ORF">SAMN04488005_1099</name>
</gene>
<dbReference type="RefSeq" id="WP_090197418.1">
    <property type="nucleotide sequence ID" value="NZ_FOYP01000001.1"/>
</dbReference>
<evidence type="ECO:0000259" key="2">
    <source>
        <dbReference type="Pfam" id="PF14220"/>
    </source>
</evidence>
<evidence type="ECO:0000313" key="3">
    <source>
        <dbReference type="EMBL" id="SFR37331.1"/>
    </source>
</evidence>
<keyword evidence="4" id="KW-1185">Reference proteome</keyword>
<feature type="domain" description="DUF4329" evidence="2">
    <location>
        <begin position="57"/>
        <end position="169"/>
    </location>
</feature>
<dbReference type="PROSITE" id="PS51257">
    <property type="entry name" value="PROKAR_LIPOPROTEIN"/>
    <property type="match status" value="1"/>
</dbReference>
<protein>
    <recommendedName>
        <fullName evidence="2">DUF4329 domain-containing protein</fullName>
    </recommendedName>
</protein>
<evidence type="ECO:0000256" key="1">
    <source>
        <dbReference type="SAM" id="SignalP"/>
    </source>
</evidence>
<accession>A0A1I6G5B7</accession>
<sequence length="199" mass="21356">MIYHIRITAVPLLLGLALASCTAPQTQTPIGTASKIIQSAPQTAPVTAPVVTSAVDAYAKTLLDALQPRSIAESREYCGYIYRRADGGLAATPAIPGDEASCDLPYPSQNTVASYHTHGSYSRSYDNEVPSTGDLRSDFAFGTDGYVSTPGGRLWRVDHRQRIAILICGPLCIYADPRDDPSDAGHVAQSYTLGQLQRR</sequence>
<proteinExistence type="predicted"/>
<reference evidence="4" key="1">
    <citation type="submission" date="2016-10" db="EMBL/GenBank/DDBJ databases">
        <authorList>
            <person name="Varghese N."/>
            <person name="Submissions S."/>
        </authorList>
    </citation>
    <scope>NUCLEOTIDE SEQUENCE [LARGE SCALE GENOMIC DNA]</scope>
    <source>
        <strain evidence="4">DSM 26879</strain>
    </source>
</reference>
<dbReference type="AlphaFoldDB" id="A0A1I6G5B7"/>
<keyword evidence="1" id="KW-0732">Signal</keyword>
<organism evidence="3 4">
    <name type="scientific">Yoonia tamlensis</name>
    <dbReference type="NCBI Taxonomy" id="390270"/>
    <lineage>
        <taxon>Bacteria</taxon>
        <taxon>Pseudomonadati</taxon>
        <taxon>Pseudomonadota</taxon>
        <taxon>Alphaproteobacteria</taxon>
        <taxon>Rhodobacterales</taxon>
        <taxon>Paracoccaceae</taxon>
        <taxon>Yoonia</taxon>
    </lineage>
</organism>